<dbReference type="AlphaFoldDB" id="A0A9Q8SHC5"/>
<dbReference type="Gene3D" id="3.15.10.10">
    <property type="entry name" value="Bactericidal permeability-increasing protein, domain 1"/>
    <property type="match status" value="1"/>
</dbReference>
<dbReference type="InterPro" id="IPR045967">
    <property type="entry name" value="HAM1-like_N"/>
</dbReference>
<protein>
    <submittedName>
        <fullName evidence="4">Uncharacterized protein</fullName>
    </submittedName>
</protein>
<feature type="region of interest" description="Disordered" evidence="1">
    <location>
        <begin position="220"/>
        <end position="250"/>
    </location>
</feature>
<dbReference type="PANTHER" id="PTHR31138:SF1">
    <property type="entry name" value="PDZ DOMAIN-CONTAINING PROTEIN"/>
    <property type="match status" value="1"/>
</dbReference>
<reference evidence="4" key="1">
    <citation type="journal article" date="2021" name="Mol. Plant Microbe Interact.">
        <title>Complete Genome Sequence of the Plant-Pathogenic Fungus Colletotrichum lupini.</title>
        <authorList>
            <person name="Baroncelli R."/>
            <person name="Pensec F."/>
            <person name="Da Lio D."/>
            <person name="Boufleur T."/>
            <person name="Vicente I."/>
            <person name="Sarrocco S."/>
            <person name="Picot A."/>
            <person name="Baraldi E."/>
            <person name="Sukno S."/>
            <person name="Thon M."/>
            <person name="Le Floch G."/>
        </authorList>
    </citation>
    <scope>NUCLEOTIDE SEQUENCE</scope>
    <source>
        <strain evidence="4">IMI 504893</strain>
    </source>
</reference>
<dbReference type="Pfam" id="PF14613">
    <property type="entry name" value="HAM1_C"/>
    <property type="match status" value="1"/>
</dbReference>
<organism evidence="4 5">
    <name type="scientific">Colletotrichum lupini</name>
    <dbReference type="NCBI Taxonomy" id="145971"/>
    <lineage>
        <taxon>Eukaryota</taxon>
        <taxon>Fungi</taxon>
        <taxon>Dikarya</taxon>
        <taxon>Ascomycota</taxon>
        <taxon>Pezizomycotina</taxon>
        <taxon>Sordariomycetes</taxon>
        <taxon>Hypocreomycetidae</taxon>
        <taxon>Glomerellales</taxon>
        <taxon>Glomerellaceae</taxon>
        <taxon>Colletotrichum</taxon>
        <taxon>Colletotrichum acutatum species complex</taxon>
    </lineage>
</organism>
<dbReference type="RefSeq" id="XP_049139040.1">
    <property type="nucleotide sequence ID" value="XM_049281897.1"/>
</dbReference>
<evidence type="ECO:0000256" key="1">
    <source>
        <dbReference type="SAM" id="MobiDB-lite"/>
    </source>
</evidence>
<dbReference type="Proteomes" id="UP000830671">
    <property type="component" value="Chromosome 2"/>
</dbReference>
<accession>A0A9Q8SHC5</accession>
<feature type="domain" description="HAM1-like C-terminal" evidence="2">
    <location>
        <begin position="696"/>
        <end position="854"/>
    </location>
</feature>
<dbReference type="InterPro" id="IPR027842">
    <property type="entry name" value="HAM1-like_C"/>
</dbReference>
<feature type="compositionally biased region" description="Basic and acidic residues" evidence="1">
    <location>
        <begin position="235"/>
        <end position="250"/>
    </location>
</feature>
<evidence type="ECO:0000259" key="3">
    <source>
        <dbReference type="Pfam" id="PF19343"/>
    </source>
</evidence>
<dbReference type="PANTHER" id="PTHR31138">
    <property type="entry name" value="CHROMOSOME 19, WHOLE GENOME SHOTGUN SEQUENCE"/>
    <property type="match status" value="1"/>
</dbReference>
<gene>
    <name evidence="4" type="ORF">CLUP02_02869</name>
</gene>
<evidence type="ECO:0000259" key="2">
    <source>
        <dbReference type="Pfam" id="PF14613"/>
    </source>
</evidence>
<dbReference type="GeneID" id="73336907"/>
<proteinExistence type="predicted"/>
<evidence type="ECO:0000313" key="5">
    <source>
        <dbReference type="Proteomes" id="UP000830671"/>
    </source>
</evidence>
<sequence>MADDVVHQIPAPFLHVTVTIAEFHDQTRQDHLGHPQTPIFASRATEGTQGSYDTLIMSANVNKPTDLKQKEADVNRKLQLYGILSAFQAGKVPSNDQIDVALNSFLASKALSNPPEKLSPEGRALIADAREVVIQAKNLLLSKNQGNLIQDFIWQTEQFDPKAVDVPGAPVNKEVAQQHGDKALEGLRTLGTLLITNGQFRKLLKDATVLIRDMAGDAATNAAQRVRPSGEALQDIDRPAEDNTWHDAPDFSKENFKKQAQGVYKGSPADDAREVLAAGTQAAHPNGSQNPHDLAATAARDQQQGTNSGVNAQGGINAARDVIQKKYNENVDGETKEQARQRKEEYLRRSKEYFNKKMPQERKDQTIWRLKKMVLECQQHPDYSQAIETLLNLAEEYAGHSRTLAQGGTGTVKDTRAGLAQAESDLKTLIERFANGTSTEDFFESINQIYRDADNDRELKDWFKAMDRYVRRCLLEQGYILDEDSNQEWNHLYDHGRYLLREKYRAHTDRVFDEIKFLIDQFDQDPLNKRFGLAVQKLFTDLGNDENGKPTFKPHLLKDLSEVIIPGIFENVAYIPVPRLEYSDPQFDAVIENLVLESDNFMPNVLEINSENYFLWGRKKIANKHKQSFEVKVAGVQLDLRDVSYHVKRKQGFPSITDTGVADILLAGDGFSFKMKLSSADKNDRQNFFKVDKVDVDIKHMSIKLKQSKHKLLFGLFKPIMLKVLRPALQKAVEKAIKDQATQLDSIMYQVKQEADRALDEARSNPENTPNIYNRYATAMQKRALQAKQKADEVTADKKVNYAITKEDSIFPNIHLPGGISSKATEYKELARKGERWESPVFAIGKANKSTDIPDAPRIERKKHGLPTQQGQYAPHAPGQVNGGDLNTIPTSDYPTSGYPTSSYDAHPNGGLNGTVNTLSTPAHVSGY</sequence>
<dbReference type="KEGG" id="clup:CLUP02_02869"/>
<dbReference type="EMBL" id="CP019474">
    <property type="protein sequence ID" value="UQC77401.1"/>
    <property type="molecule type" value="Genomic_DNA"/>
</dbReference>
<name>A0A9Q8SHC5_9PEZI</name>
<feature type="domain" description="HAM1-like N-terminal" evidence="3">
    <location>
        <begin position="58"/>
        <end position="684"/>
    </location>
</feature>
<keyword evidence="5" id="KW-1185">Reference proteome</keyword>
<dbReference type="Pfam" id="PF19343">
    <property type="entry name" value="HAM1_N"/>
    <property type="match status" value="1"/>
</dbReference>
<evidence type="ECO:0000313" key="4">
    <source>
        <dbReference type="EMBL" id="UQC77401.1"/>
    </source>
</evidence>